<dbReference type="InterPro" id="IPR034660">
    <property type="entry name" value="DinB/YfiT-like"/>
</dbReference>
<evidence type="ECO:0000259" key="1">
    <source>
        <dbReference type="Pfam" id="PF12867"/>
    </source>
</evidence>
<name>A0ABN4XR20_9BACL</name>
<gene>
    <name evidence="2" type="ORF">AJGP001_08190</name>
</gene>
<dbReference type="EMBL" id="CP019401">
    <property type="protein sequence ID" value="AQU79244.1"/>
    <property type="molecule type" value="Genomic_DNA"/>
</dbReference>
<evidence type="ECO:0000313" key="2">
    <source>
        <dbReference type="EMBL" id="AQU79244.1"/>
    </source>
</evidence>
<dbReference type="InterPro" id="IPR024775">
    <property type="entry name" value="DinB-like"/>
</dbReference>
<dbReference type="Proteomes" id="UP000189661">
    <property type="component" value="Chromosome"/>
</dbReference>
<accession>A0ABN4XR20</accession>
<dbReference type="RefSeq" id="WP_071154028.1">
    <property type="nucleotide sequence ID" value="NZ_CP019401.1"/>
</dbReference>
<evidence type="ECO:0000313" key="3">
    <source>
        <dbReference type="Proteomes" id="UP000189661"/>
    </source>
</evidence>
<protein>
    <recommendedName>
        <fullName evidence="1">DinB-like domain-containing protein</fullName>
    </recommendedName>
</protein>
<sequence length="167" mass="19147">MFKEDNAKIRNQILQAVEGMTDEKLNQKPSAEEWSALQILDHLQLMETTVAKGVSLELKNDASEKALKKPIALTANRSFKVEAPKNVIPTSDFVTLEEMKKRLNDSHNFLYEVYGLATPEQLAQKSMDHPVFGKVPLSQWFPFVGLHEKRHFKQLEKTLRKLDGEKE</sequence>
<dbReference type="Gene3D" id="1.20.120.450">
    <property type="entry name" value="dinb family like domain"/>
    <property type="match status" value="1"/>
</dbReference>
<proteinExistence type="predicted"/>
<reference evidence="2 3" key="1">
    <citation type="submission" date="2017-01" db="EMBL/GenBank/DDBJ databases">
        <title>Planococcus faecalis genome complete sequence.</title>
        <authorList>
            <person name="Lee P.C."/>
        </authorList>
    </citation>
    <scope>NUCLEOTIDE SEQUENCE [LARGE SCALE GENOMIC DNA]</scope>
    <source>
        <strain evidence="2 3">AJ003</strain>
    </source>
</reference>
<dbReference type="Pfam" id="PF12867">
    <property type="entry name" value="DinB_2"/>
    <property type="match status" value="1"/>
</dbReference>
<feature type="domain" description="DinB-like" evidence="1">
    <location>
        <begin position="10"/>
        <end position="155"/>
    </location>
</feature>
<keyword evidence="3" id="KW-1185">Reference proteome</keyword>
<organism evidence="2 3">
    <name type="scientific">Planococcus faecalis</name>
    <dbReference type="NCBI Taxonomy" id="1598147"/>
    <lineage>
        <taxon>Bacteria</taxon>
        <taxon>Bacillati</taxon>
        <taxon>Bacillota</taxon>
        <taxon>Bacilli</taxon>
        <taxon>Bacillales</taxon>
        <taxon>Caryophanaceae</taxon>
        <taxon>Planococcus</taxon>
    </lineage>
</organism>
<dbReference type="SUPFAM" id="SSF109854">
    <property type="entry name" value="DinB/YfiT-like putative metalloenzymes"/>
    <property type="match status" value="1"/>
</dbReference>